<dbReference type="InterPro" id="IPR003423">
    <property type="entry name" value="OMP_efflux"/>
</dbReference>
<dbReference type="GO" id="GO:0015288">
    <property type="term" value="F:porin activity"/>
    <property type="evidence" value="ECO:0007669"/>
    <property type="project" value="TreeGrafter"/>
</dbReference>
<feature type="chain" id="PRO_5002632512" evidence="9">
    <location>
        <begin position="27"/>
        <end position="441"/>
    </location>
</feature>
<feature type="signal peptide" evidence="9">
    <location>
        <begin position="1"/>
        <end position="26"/>
    </location>
</feature>
<evidence type="ECO:0000256" key="6">
    <source>
        <dbReference type="ARBA" id="ARBA00023136"/>
    </source>
</evidence>
<dbReference type="PIRSF" id="PIRSF001892">
    <property type="entry name" value="CyaE"/>
    <property type="match status" value="1"/>
</dbReference>
<keyword evidence="9" id="KW-0732">Signal</keyword>
<sequence length="441" mass="48840" precursor="true">MKKTLKIHACIATAALMLAIPHRTDAVMPPPGAPMTLEETIMLVKENNPALKAAAEEVNAADARIRQQKSAYYPQISASAGYRYIDPVSEMGFGGSEPLQFMPNNNYEAKISAKATLLDFGRRGVEIDLAESGKNSAVHTLTLTRRDLSFSTVELFYGILFLRESIRVEEKEITALQKAFDYTSKRYQAGTATRFDVLTTDVRIQAARSKKLNLEHQVRRNELALYRLTGIATDRPLELKGSFSVHPARPLESTLVAEAMKQRPEVQLAGENEQSAKLRRSLAVKAGLPVVSATASWGAANGYQPDIDEIRENIAAGIHIELPIFTGFRTTAERQEASARLRAATLRKLDTEEQVKTDVEETLHALETARKNILTTQSQVQLANLAAEHARARYQNGIATTLDLLDTESSLAQAELSRLQAAYDYVMNSYTLKRATGETFW</sequence>
<dbReference type="GO" id="GO:1990281">
    <property type="term" value="C:efflux pump complex"/>
    <property type="evidence" value="ECO:0007669"/>
    <property type="project" value="TreeGrafter"/>
</dbReference>
<accession>A1BCN9</accession>
<keyword evidence="11" id="KW-1185">Reference proteome</keyword>
<evidence type="ECO:0000256" key="5">
    <source>
        <dbReference type="ARBA" id="ARBA00022692"/>
    </source>
</evidence>
<feature type="coiled-coil region" evidence="8">
    <location>
        <begin position="334"/>
        <end position="369"/>
    </location>
</feature>
<evidence type="ECO:0000256" key="3">
    <source>
        <dbReference type="ARBA" id="ARBA00022448"/>
    </source>
</evidence>
<evidence type="ECO:0000256" key="8">
    <source>
        <dbReference type="SAM" id="Coils"/>
    </source>
</evidence>
<gene>
    <name evidence="10" type="ordered locus">Cpha266_0096</name>
</gene>
<keyword evidence="3" id="KW-0813">Transport</keyword>
<dbReference type="Gene3D" id="1.20.1600.10">
    <property type="entry name" value="Outer membrane efflux proteins (OEP)"/>
    <property type="match status" value="1"/>
</dbReference>
<evidence type="ECO:0000256" key="9">
    <source>
        <dbReference type="SAM" id="SignalP"/>
    </source>
</evidence>
<evidence type="ECO:0000256" key="2">
    <source>
        <dbReference type="ARBA" id="ARBA00007613"/>
    </source>
</evidence>
<name>A1BCN9_CHLPD</name>
<dbReference type="eggNOG" id="COG1538">
    <property type="taxonomic scope" value="Bacteria"/>
</dbReference>
<dbReference type="KEGG" id="cph:Cpha266_0096"/>
<comment type="similarity">
    <text evidence="2">Belongs to the outer membrane factor (OMF) (TC 1.B.17) family.</text>
</comment>
<keyword evidence="5" id="KW-0812">Transmembrane</keyword>
<evidence type="ECO:0000256" key="1">
    <source>
        <dbReference type="ARBA" id="ARBA00004442"/>
    </source>
</evidence>
<protein>
    <submittedName>
        <fullName evidence="10">Outer membrane efflux protein</fullName>
    </submittedName>
</protein>
<dbReference type="Pfam" id="PF02321">
    <property type="entry name" value="OEP"/>
    <property type="match status" value="2"/>
</dbReference>
<dbReference type="STRING" id="290317.Cpha266_0096"/>
<dbReference type="InterPro" id="IPR051906">
    <property type="entry name" value="TolC-like"/>
</dbReference>
<dbReference type="RefSeq" id="WP_011744006.1">
    <property type="nucleotide sequence ID" value="NC_008639.1"/>
</dbReference>
<dbReference type="OrthoDB" id="1674528at2"/>
<comment type="subcellular location">
    <subcellularLocation>
        <location evidence="1">Cell outer membrane</location>
    </subcellularLocation>
</comment>
<dbReference type="InterPro" id="IPR028351">
    <property type="entry name" value="CyaE"/>
</dbReference>
<dbReference type="Proteomes" id="UP000008701">
    <property type="component" value="Chromosome"/>
</dbReference>
<dbReference type="AlphaFoldDB" id="A1BCN9"/>
<keyword evidence="8" id="KW-0175">Coiled coil</keyword>
<dbReference type="PANTHER" id="PTHR30026">
    <property type="entry name" value="OUTER MEMBRANE PROTEIN TOLC"/>
    <property type="match status" value="1"/>
</dbReference>
<keyword evidence="7" id="KW-0998">Cell outer membrane</keyword>
<proteinExistence type="inferred from homology"/>
<dbReference type="GO" id="GO:0015562">
    <property type="term" value="F:efflux transmembrane transporter activity"/>
    <property type="evidence" value="ECO:0007669"/>
    <property type="project" value="InterPro"/>
</dbReference>
<dbReference type="GO" id="GO:0009279">
    <property type="term" value="C:cell outer membrane"/>
    <property type="evidence" value="ECO:0007669"/>
    <property type="project" value="UniProtKB-SubCell"/>
</dbReference>
<dbReference type="PANTHER" id="PTHR30026:SF20">
    <property type="entry name" value="OUTER MEMBRANE PROTEIN TOLC"/>
    <property type="match status" value="1"/>
</dbReference>
<dbReference type="HOGENOM" id="CLU_012817_10_6_10"/>
<dbReference type="EMBL" id="CP000492">
    <property type="protein sequence ID" value="ABL64166.1"/>
    <property type="molecule type" value="Genomic_DNA"/>
</dbReference>
<keyword evidence="4" id="KW-1134">Transmembrane beta strand</keyword>
<evidence type="ECO:0000313" key="11">
    <source>
        <dbReference type="Proteomes" id="UP000008701"/>
    </source>
</evidence>
<organism evidence="10 11">
    <name type="scientific">Chlorobium phaeobacteroides (strain DSM 266 / SMG 266 / 2430)</name>
    <dbReference type="NCBI Taxonomy" id="290317"/>
    <lineage>
        <taxon>Bacteria</taxon>
        <taxon>Pseudomonadati</taxon>
        <taxon>Chlorobiota</taxon>
        <taxon>Chlorobiia</taxon>
        <taxon>Chlorobiales</taxon>
        <taxon>Chlorobiaceae</taxon>
        <taxon>Chlorobium/Pelodictyon group</taxon>
        <taxon>Chlorobium</taxon>
    </lineage>
</organism>
<evidence type="ECO:0000313" key="10">
    <source>
        <dbReference type="EMBL" id="ABL64166.1"/>
    </source>
</evidence>
<keyword evidence="6" id="KW-0472">Membrane</keyword>
<evidence type="ECO:0000256" key="4">
    <source>
        <dbReference type="ARBA" id="ARBA00022452"/>
    </source>
</evidence>
<reference evidence="10 11" key="1">
    <citation type="submission" date="2006-12" db="EMBL/GenBank/DDBJ databases">
        <title>Complete sequence of Chlorobium phaeobacteroides DSM 266.</title>
        <authorList>
            <consortium name="US DOE Joint Genome Institute"/>
            <person name="Copeland A."/>
            <person name="Lucas S."/>
            <person name="Lapidus A."/>
            <person name="Barry K."/>
            <person name="Detter J.C."/>
            <person name="Glavina del Rio T."/>
            <person name="Hammon N."/>
            <person name="Israni S."/>
            <person name="Pitluck S."/>
            <person name="Goltsman E."/>
            <person name="Schmutz J."/>
            <person name="Larimer F."/>
            <person name="Land M."/>
            <person name="Hauser L."/>
            <person name="Mikhailova N."/>
            <person name="Li T."/>
            <person name="Overmann J."/>
            <person name="Bryant D.A."/>
            <person name="Richardson P."/>
        </authorList>
    </citation>
    <scope>NUCLEOTIDE SEQUENCE [LARGE SCALE GENOMIC DNA]</scope>
    <source>
        <strain evidence="10 11">DSM 266</strain>
    </source>
</reference>
<dbReference type="SUPFAM" id="SSF56954">
    <property type="entry name" value="Outer membrane efflux proteins (OEP)"/>
    <property type="match status" value="1"/>
</dbReference>
<evidence type="ECO:0000256" key="7">
    <source>
        <dbReference type="ARBA" id="ARBA00023237"/>
    </source>
</evidence>